<evidence type="ECO:0000313" key="3">
    <source>
        <dbReference type="EMBL" id="KAK5965321.1"/>
    </source>
</evidence>
<keyword evidence="1" id="KW-0175">Coiled coil</keyword>
<name>A0AAN8ENY1_TRICO</name>
<evidence type="ECO:0000256" key="1">
    <source>
        <dbReference type="SAM" id="Coils"/>
    </source>
</evidence>
<sequence>MELEDTAENDCQDEQDTRHSETQEADGIAQEERQVVEPAHGYNLRSRSRQSQEHRNGSANVALVSASILLLILALSSFCPSVATIAANSPQLKSTDFEASYRTYWVNKLTPEIQASHKIQPRRLDRPQGGEIIKRAHPAKHKTLPQVLSSEYEEHWKGRKSKSNPEAIFRVEKNILASSNVCYTLASLAPAARFILLIKWELKQWKRPLWVLAPTYRKVKSSHVRNLHGPLVVTIIGLPNKKFLTVQPVNPIRLCKPIRQHEQKTTSLYFKFSYISRQYISAVECANSHDIDFRMATRDVDGDAAYLSRLLIRSHPSAEHLENELEKCFNEIQRYITVSRTIRNHFKFIQSDDPFKKAGAGERVLLLTNFRHSASTVKEVLLRMGTRFILTERIYARHASTGGVSSVRYEDWLAKDFGSHKIGVINMTIEMELRPLIEVIKQTEELLTKAEKELKKEVCESHSQQSSEVSENVNKFQQVLKEQTEEIKSLKARLSSLEVCMNDADQHLKLRDQGGHEEEGMEITDDEYLSRLIEETRDDDEFARSSRREAQSSSRYSTSTGDFEDQRRWIESMEDALKRYPYRKLAHISEGIQPNRPCSFCGAQYAHFSDSCPSVRDARTREQIVASKNLCRFCLERCGDGNCGDKQRECFYCARVHGTPFQDTIPRDGGHHKALCPVPDAKRQMEIRLEDAIREWKEMGSRTKWNGRECRG</sequence>
<comment type="caution">
    <text evidence="3">The sequence shown here is derived from an EMBL/GenBank/DDBJ whole genome shotgun (WGS) entry which is preliminary data.</text>
</comment>
<dbReference type="AlphaFoldDB" id="A0AAN8ENY1"/>
<dbReference type="Proteomes" id="UP001331761">
    <property type="component" value="Unassembled WGS sequence"/>
</dbReference>
<keyword evidence="4" id="KW-1185">Reference proteome</keyword>
<organism evidence="3 4">
    <name type="scientific">Trichostrongylus colubriformis</name>
    <name type="common">Black scour worm</name>
    <dbReference type="NCBI Taxonomy" id="6319"/>
    <lineage>
        <taxon>Eukaryota</taxon>
        <taxon>Metazoa</taxon>
        <taxon>Ecdysozoa</taxon>
        <taxon>Nematoda</taxon>
        <taxon>Chromadorea</taxon>
        <taxon>Rhabditida</taxon>
        <taxon>Rhabditina</taxon>
        <taxon>Rhabditomorpha</taxon>
        <taxon>Strongyloidea</taxon>
        <taxon>Trichostrongylidae</taxon>
        <taxon>Trichostrongylus</taxon>
    </lineage>
</organism>
<protein>
    <recommendedName>
        <fullName evidence="5">CCHC-type domain-containing protein</fullName>
    </recommendedName>
</protein>
<evidence type="ECO:0000256" key="2">
    <source>
        <dbReference type="SAM" id="MobiDB-lite"/>
    </source>
</evidence>
<feature type="compositionally biased region" description="Acidic residues" evidence="2">
    <location>
        <begin position="1"/>
        <end position="14"/>
    </location>
</feature>
<evidence type="ECO:0000313" key="4">
    <source>
        <dbReference type="Proteomes" id="UP001331761"/>
    </source>
</evidence>
<proteinExistence type="predicted"/>
<dbReference type="EMBL" id="WIXE01024751">
    <property type="protein sequence ID" value="KAK5965321.1"/>
    <property type="molecule type" value="Genomic_DNA"/>
</dbReference>
<reference evidence="3 4" key="1">
    <citation type="submission" date="2019-10" db="EMBL/GenBank/DDBJ databases">
        <title>Assembly and Annotation for the nematode Trichostrongylus colubriformis.</title>
        <authorList>
            <person name="Martin J."/>
        </authorList>
    </citation>
    <scope>NUCLEOTIDE SEQUENCE [LARGE SCALE GENOMIC DNA]</scope>
    <source>
        <strain evidence="3">G859</strain>
        <tissue evidence="3">Whole worm</tissue>
    </source>
</reference>
<evidence type="ECO:0008006" key="5">
    <source>
        <dbReference type="Google" id="ProtNLM"/>
    </source>
</evidence>
<feature type="region of interest" description="Disordered" evidence="2">
    <location>
        <begin position="1"/>
        <end position="55"/>
    </location>
</feature>
<feature type="coiled-coil region" evidence="1">
    <location>
        <begin position="440"/>
        <end position="500"/>
    </location>
</feature>
<feature type="region of interest" description="Disordered" evidence="2">
    <location>
        <begin position="539"/>
        <end position="561"/>
    </location>
</feature>
<gene>
    <name evidence="3" type="ORF">GCK32_002310</name>
</gene>
<accession>A0AAN8ENY1</accession>